<comment type="caution">
    <text evidence="2">The sequence shown here is derived from an EMBL/GenBank/DDBJ whole genome shotgun (WGS) entry which is preliminary data.</text>
</comment>
<dbReference type="Pfam" id="PF00106">
    <property type="entry name" value="adh_short"/>
    <property type="match status" value="1"/>
</dbReference>
<reference evidence="2" key="2">
    <citation type="journal article" date="2014" name="ISME J.">
        <title>Microbial stratification in low pH oxic and suboxic macroscopic growths along an acid mine drainage.</title>
        <authorList>
            <person name="Mendez-Garcia C."/>
            <person name="Mesa V."/>
            <person name="Sprenger R.R."/>
            <person name="Richter M."/>
            <person name="Diez M.S."/>
            <person name="Solano J."/>
            <person name="Bargiela R."/>
            <person name="Golyshina O.V."/>
            <person name="Manteca A."/>
            <person name="Ramos J.L."/>
            <person name="Gallego J.R."/>
            <person name="Llorente I."/>
            <person name="Martins Dos Santos V.A."/>
            <person name="Jensen O.N."/>
            <person name="Pelaez A.I."/>
            <person name="Sanchez J."/>
            <person name="Ferrer M."/>
        </authorList>
    </citation>
    <scope>NUCLEOTIDE SEQUENCE</scope>
</reference>
<evidence type="ECO:0000313" key="2">
    <source>
        <dbReference type="EMBL" id="EQD74660.1"/>
    </source>
</evidence>
<dbReference type="GO" id="GO:0016616">
    <property type="term" value="F:oxidoreductase activity, acting on the CH-OH group of donors, NAD or NADP as acceptor"/>
    <property type="evidence" value="ECO:0007669"/>
    <property type="project" value="TreeGrafter"/>
</dbReference>
<dbReference type="Gene3D" id="3.40.50.720">
    <property type="entry name" value="NAD(P)-binding Rossmann-like Domain"/>
    <property type="match status" value="1"/>
</dbReference>
<organism evidence="2">
    <name type="scientific">mine drainage metagenome</name>
    <dbReference type="NCBI Taxonomy" id="410659"/>
    <lineage>
        <taxon>unclassified sequences</taxon>
        <taxon>metagenomes</taxon>
        <taxon>ecological metagenomes</taxon>
    </lineage>
</organism>
<gene>
    <name evidence="2" type="ORF">B1B_02537</name>
</gene>
<dbReference type="EMBL" id="AUZY01001516">
    <property type="protein sequence ID" value="EQD74660.1"/>
    <property type="molecule type" value="Genomic_DNA"/>
</dbReference>
<reference evidence="2" key="1">
    <citation type="submission" date="2013-08" db="EMBL/GenBank/DDBJ databases">
        <authorList>
            <person name="Mendez C."/>
            <person name="Richter M."/>
            <person name="Ferrer M."/>
            <person name="Sanchez J."/>
        </authorList>
    </citation>
    <scope>NUCLEOTIDE SEQUENCE</scope>
</reference>
<name>T1CX62_9ZZZZ</name>
<dbReference type="InterPro" id="IPR036291">
    <property type="entry name" value="NAD(P)-bd_dom_sf"/>
</dbReference>
<dbReference type="PANTHER" id="PTHR42760:SF40">
    <property type="entry name" value="3-OXOACYL-[ACYL-CARRIER-PROTEIN] REDUCTASE, CHLOROPLASTIC"/>
    <property type="match status" value="1"/>
</dbReference>
<accession>T1CX62</accession>
<feature type="non-terminal residue" evidence="2">
    <location>
        <position position="48"/>
    </location>
</feature>
<protein>
    <submittedName>
        <fullName evidence="2">Beta-oxoacyl-ACP reductase</fullName>
    </submittedName>
</protein>
<evidence type="ECO:0000256" key="1">
    <source>
        <dbReference type="ARBA" id="ARBA00006484"/>
    </source>
</evidence>
<dbReference type="AlphaFoldDB" id="T1CX62"/>
<comment type="similarity">
    <text evidence="1">Belongs to the short-chain dehydrogenases/reductases (SDR) family.</text>
</comment>
<dbReference type="InterPro" id="IPR002347">
    <property type="entry name" value="SDR_fam"/>
</dbReference>
<dbReference type="GO" id="GO:0030497">
    <property type="term" value="P:fatty acid elongation"/>
    <property type="evidence" value="ECO:0007669"/>
    <property type="project" value="TreeGrafter"/>
</dbReference>
<dbReference type="SUPFAM" id="SSF51735">
    <property type="entry name" value="NAD(P)-binding Rossmann-fold domains"/>
    <property type="match status" value="1"/>
</dbReference>
<proteinExistence type="inferred from homology"/>
<dbReference type="PANTHER" id="PTHR42760">
    <property type="entry name" value="SHORT-CHAIN DEHYDROGENASES/REDUCTASES FAMILY MEMBER"/>
    <property type="match status" value="1"/>
</dbReference>
<sequence>MTADQWDEVIDVNLTGIYQATRAFVEEITRSACGRIVNLSSVVGLAGN</sequence>